<feature type="non-terminal residue" evidence="2">
    <location>
        <position position="85"/>
    </location>
</feature>
<dbReference type="EMBL" id="JAMKFB020000014">
    <property type="protein sequence ID" value="KAL0176861.1"/>
    <property type="molecule type" value="Genomic_DNA"/>
</dbReference>
<feature type="compositionally biased region" description="Polar residues" evidence="1">
    <location>
        <begin position="43"/>
        <end position="52"/>
    </location>
</feature>
<feature type="compositionally biased region" description="Low complexity" evidence="1">
    <location>
        <begin position="15"/>
        <end position="29"/>
    </location>
</feature>
<sequence>MAFNFSQTGTGGFTFGTPKTTAAATTGFGLQTSTPAGGGFSFGATQPQTQTFGNQPQHRIMEARRVDSALEPNLRAPPRVEVSLL</sequence>
<evidence type="ECO:0000313" key="2">
    <source>
        <dbReference type="EMBL" id="KAL0176861.1"/>
    </source>
</evidence>
<keyword evidence="3" id="KW-1185">Reference proteome</keyword>
<evidence type="ECO:0000313" key="3">
    <source>
        <dbReference type="Proteomes" id="UP001529510"/>
    </source>
</evidence>
<dbReference type="Proteomes" id="UP001529510">
    <property type="component" value="Unassembled WGS sequence"/>
</dbReference>
<proteinExistence type="predicted"/>
<gene>
    <name evidence="2" type="ORF">M9458_029191</name>
</gene>
<comment type="caution">
    <text evidence="2">The sequence shown here is derived from an EMBL/GenBank/DDBJ whole genome shotgun (WGS) entry which is preliminary data.</text>
</comment>
<dbReference type="AlphaFoldDB" id="A0ABD0PSX3"/>
<evidence type="ECO:0000256" key="1">
    <source>
        <dbReference type="SAM" id="MobiDB-lite"/>
    </source>
</evidence>
<protein>
    <submittedName>
        <fullName evidence="2">Uncharacterized protein</fullName>
    </submittedName>
</protein>
<name>A0ABD0PSX3_CIRMR</name>
<organism evidence="2 3">
    <name type="scientific">Cirrhinus mrigala</name>
    <name type="common">Mrigala</name>
    <dbReference type="NCBI Taxonomy" id="683832"/>
    <lineage>
        <taxon>Eukaryota</taxon>
        <taxon>Metazoa</taxon>
        <taxon>Chordata</taxon>
        <taxon>Craniata</taxon>
        <taxon>Vertebrata</taxon>
        <taxon>Euteleostomi</taxon>
        <taxon>Actinopterygii</taxon>
        <taxon>Neopterygii</taxon>
        <taxon>Teleostei</taxon>
        <taxon>Ostariophysi</taxon>
        <taxon>Cypriniformes</taxon>
        <taxon>Cyprinidae</taxon>
        <taxon>Labeoninae</taxon>
        <taxon>Labeonini</taxon>
        <taxon>Cirrhinus</taxon>
    </lineage>
</organism>
<feature type="region of interest" description="Disordered" evidence="1">
    <location>
        <begin position="1"/>
        <end position="52"/>
    </location>
</feature>
<reference evidence="2 3" key="1">
    <citation type="submission" date="2024-05" db="EMBL/GenBank/DDBJ databases">
        <title>Genome sequencing and assembly of Indian major carp, Cirrhinus mrigala (Hamilton, 1822).</title>
        <authorList>
            <person name="Mohindra V."/>
            <person name="Chowdhury L.M."/>
            <person name="Lal K."/>
            <person name="Jena J.K."/>
        </authorList>
    </citation>
    <scope>NUCLEOTIDE SEQUENCE [LARGE SCALE GENOMIC DNA]</scope>
    <source>
        <strain evidence="2">CM1030</strain>
        <tissue evidence="2">Blood</tissue>
    </source>
</reference>
<accession>A0ABD0PSX3</accession>